<dbReference type="AlphaFoldDB" id="A0A419DGY8"/>
<keyword evidence="1" id="KW-1133">Transmembrane helix</keyword>
<comment type="caution">
    <text evidence="3">The sequence shown here is derived from an EMBL/GenBank/DDBJ whole genome shotgun (WGS) entry which is preliminary data.</text>
</comment>
<accession>A0A419DGY8</accession>
<feature type="transmembrane region" description="Helical" evidence="1">
    <location>
        <begin position="68"/>
        <end position="89"/>
    </location>
</feature>
<proteinExistence type="predicted"/>
<evidence type="ECO:0000259" key="2">
    <source>
        <dbReference type="Pfam" id="PF03703"/>
    </source>
</evidence>
<dbReference type="EMBL" id="QZJW01000002">
    <property type="protein sequence ID" value="RJO62328.1"/>
    <property type="molecule type" value="Genomic_DNA"/>
</dbReference>
<dbReference type="Pfam" id="PF03703">
    <property type="entry name" value="bPH_2"/>
    <property type="match status" value="1"/>
</dbReference>
<dbReference type="Proteomes" id="UP000285655">
    <property type="component" value="Unassembled WGS sequence"/>
</dbReference>
<feature type="transmembrane region" description="Helical" evidence="1">
    <location>
        <begin position="28"/>
        <end position="48"/>
    </location>
</feature>
<reference evidence="3 4" key="1">
    <citation type="journal article" date="2017" name="ISME J.">
        <title>Energy and carbon metabolisms in a deep terrestrial subsurface fluid microbial community.</title>
        <authorList>
            <person name="Momper L."/>
            <person name="Jungbluth S.P."/>
            <person name="Lee M.D."/>
            <person name="Amend J.P."/>
        </authorList>
    </citation>
    <scope>NUCLEOTIDE SEQUENCE [LARGE SCALE GENOMIC DNA]</scope>
    <source>
        <strain evidence="3">SURF_29</strain>
    </source>
</reference>
<evidence type="ECO:0000313" key="3">
    <source>
        <dbReference type="EMBL" id="RJO62328.1"/>
    </source>
</evidence>
<feature type="domain" description="YdbS-like PH" evidence="2">
    <location>
        <begin position="92"/>
        <end position="162"/>
    </location>
</feature>
<dbReference type="PANTHER" id="PTHR37938:SF1">
    <property type="entry name" value="BLL0215 PROTEIN"/>
    <property type="match status" value="1"/>
</dbReference>
<organism evidence="3 4">
    <name type="scientific">candidate division WS5 bacterium</name>
    <dbReference type="NCBI Taxonomy" id="2093353"/>
    <lineage>
        <taxon>Bacteria</taxon>
        <taxon>candidate division WS5</taxon>
    </lineage>
</organism>
<gene>
    <name evidence="3" type="ORF">C4544_00600</name>
</gene>
<protein>
    <submittedName>
        <fullName evidence="3">PH domain-containing protein</fullName>
    </submittedName>
</protein>
<sequence>MEEIIPHHKYFDTQREDEEVIFIARRHWIVYVPSLLIGGFILIGAAVFCFNTQNIEFLSSNEALGASSVLLASSLMFFTALFVYASWLIHYLNFQMVTNEHLVDVDQLGLFSREISELALEDIQDVSATQHGIVQSMFKYGNVTIQTAGEKSNFEFEKVGNPYVIAKKIMEIRGRYGQEDVQISGPVSENGAKN</sequence>
<evidence type="ECO:0000313" key="4">
    <source>
        <dbReference type="Proteomes" id="UP000285655"/>
    </source>
</evidence>
<dbReference type="InterPro" id="IPR005182">
    <property type="entry name" value="YdbS-like_PH"/>
</dbReference>
<keyword evidence="1" id="KW-0472">Membrane</keyword>
<keyword evidence="1" id="KW-0812">Transmembrane</keyword>
<evidence type="ECO:0000256" key="1">
    <source>
        <dbReference type="SAM" id="Phobius"/>
    </source>
</evidence>
<dbReference type="PANTHER" id="PTHR37938">
    <property type="entry name" value="BLL0215 PROTEIN"/>
    <property type="match status" value="1"/>
</dbReference>
<name>A0A419DGY8_9BACT</name>